<accession>A0A9P4JMT8</accession>
<protein>
    <submittedName>
        <fullName evidence="3">Uncharacterized protein</fullName>
    </submittedName>
</protein>
<evidence type="ECO:0000313" key="3">
    <source>
        <dbReference type="EMBL" id="KAF2201101.1"/>
    </source>
</evidence>
<dbReference type="Proteomes" id="UP000799536">
    <property type="component" value="Unassembled WGS sequence"/>
</dbReference>
<name>A0A9P4JMT8_9PLEO</name>
<feature type="coiled-coil region" evidence="1">
    <location>
        <begin position="281"/>
        <end position="372"/>
    </location>
</feature>
<evidence type="ECO:0000256" key="1">
    <source>
        <dbReference type="SAM" id="Coils"/>
    </source>
</evidence>
<evidence type="ECO:0000313" key="4">
    <source>
        <dbReference type="Proteomes" id="UP000799536"/>
    </source>
</evidence>
<organism evidence="3 4">
    <name type="scientific">Delitschia confertaspora ATCC 74209</name>
    <dbReference type="NCBI Taxonomy" id="1513339"/>
    <lineage>
        <taxon>Eukaryota</taxon>
        <taxon>Fungi</taxon>
        <taxon>Dikarya</taxon>
        <taxon>Ascomycota</taxon>
        <taxon>Pezizomycotina</taxon>
        <taxon>Dothideomycetes</taxon>
        <taxon>Pleosporomycetidae</taxon>
        <taxon>Pleosporales</taxon>
        <taxon>Delitschiaceae</taxon>
        <taxon>Delitschia</taxon>
    </lineage>
</organism>
<keyword evidence="1" id="KW-0175">Coiled coil</keyword>
<feature type="region of interest" description="Disordered" evidence="2">
    <location>
        <begin position="1"/>
        <end position="22"/>
    </location>
</feature>
<dbReference type="EMBL" id="ML993991">
    <property type="protein sequence ID" value="KAF2201101.1"/>
    <property type="molecule type" value="Genomic_DNA"/>
</dbReference>
<dbReference type="AlphaFoldDB" id="A0A9P4JMT8"/>
<proteinExistence type="predicted"/>
<comment type="caution">
    <text evidence="3">The sequence shown here is derived from an EMBL/GenBank/DDBJ whole genome shotgun (WGS) entry which is preliminary data.</text>
</comment>
<dbReference type="CDD" id="cd22249">
    <property type="entry name" value="UDM1_RNF168_RNF169-like"/>
    <property type="match status" value="1"/>
</dbReference>
<feature type="region of interest" description="Disordered" evidence="2">
    <location>
        <begin position="483"/>
        <end position="510"/>
    </location>
</feature>
<keyword evidence="4" id="KW-1185">Reference proteome</keyword>
<feature type="region of interest" description="Disordered" evidence="2">
    <location>
        <begin position="95"/>
        <end position="145"/>
    </location>
</feature>
<reference evidence="3" key="1">
    <citation type="journal article" date="2020" name="Stud. Mycol.">
        <title>101 Dothideomycetes genomes: a test case for predicting lifestyles and emergence of pathogens.</title>
        <authorList>
            <person name="Haridas S."/>
            <person name="Albert R."/>
            <person name="Binder M."/>
            <person name="Bloem J."/>
            <person name="Labutti K."/>
            <person name="Salamov A."/>
            <person name="Andreopoulos B."/>
            <person name="Baker S."/>
            <person name="Barry K."/>
            <person name="Bills G."/>
            <person name="Bluhm B."/>
            <person name="Cannon C."/>
            <person name="Castanera R."/>
            <person name="Culley D."/>
            <person name="Daum C."/>
            <person name="Ezra D."/>
            <person name="Gonzalez J."/>
            <person name="Henrissat B."/>
            <person name="Kuo A."/>
            <person name="Liang C."/>
            <person name="Lipzen A."/>
            <person name="Lutzoni F."/>
            <person name="Magnuson J."/>
            <person name="Mondo S."/>
            <person name="Nolan M."/>
            <person name="Ohm R."/>
            <person name="Pangilinan J."/>
            <person name="Park H.-J."/>
            <person name="Ramirez L."/>
            <person name="Alfaro M."/>
            <person name="Sun H."/>
            <person name="Tritt A."/>
            <person name="Yoshinaga Y."/>
            <person name="Zwiers L.-H."/>
            <person name="Turgeon B."/>
            <person name="Goodwin S."/>
            <person name="Spatafora J."/>
            <person name="Crous P."/>
            <person name="Grigoriev I."/>
        </authorList>
    </citation>
    <scope>NUCLEOTIDE SEQUENCE</scope>
    <source>
        <strain evidence="3">ATCC 74209</strain>
    </source>
</reference>
<evidence type="ECO:0000256" key="2">
    <source>
        <dbReference type="SAM" id="MobiDB-lite"/>
    </source>
</evidence>
<sequence length="510" mass="55287">MDFELSQQNKPVEPNTISARPQALQGTERQCPEELQNHFHLWILSPANKQQILDGGHKHIFIHDDADSRAHIHIHLPGCDVSSVTSGLGVSGGIKGTGNSGNIRTAFGPGNPSNSRTDPACSKGPTDTAKSQAPAPNSEFGSPAAPADKTAALSVFSNNAAYDTVLRDHIFGNQISPTPPFSFLPPGPPKPVTGLNYSNNPANGRDATLLSFDVANCSDPDSVEIPPCGAPNEVAVPFFSVGNHPSAPYPVGILPPSTQNDTSAASNAGGNLLSQLKPEDRRALEQRMQEELQKYEEQVESIREEVVRLGEMDAFEQRVQEERQKSKERVEALQLETERLAEVEVKDQELQRQKEEIMRQEASREREAARRRRGLAAKPYVCINLRQRSSSMETQPFGHNPIEPGIRVISEGYVHPGQVRSQIRVRSTSSHMVTSRAVQATVESVPENAVFSGSIAPGGMDSTGNVATTPKNLDPAALVEYQSSDHTEQEVSNLNSAAPKVVDSVPFKEA</sequence>
<gene>
    <name evidence="3" type="ORF">GQ43DRAFT_431934</name>
</gene>